<evidence type="ECO:0000313" key="1">
    <source>
        <dbReference type="EMBL" id="KAA5804855.1"/>
    </source>
</evidence>
<sequence length="404" mass="44480">MSTAPAPARTWFWRFVLAGAAAFLILLAAAAWIMREQILQTFLDPGIPFQTYERPPAPDYTSSEAWAVRPDALPEDPDIPAVFFVHPTTYEGGSHWNAPFDRPQEAEVLARTVLPNFAAPFLVSDAVLFAPHYRQAALYTFMNNREDSVQAREFAYQDVRAAFLAFLDEIGPDRPFLIAGAGQGASQALGVLIDEVAPRADVRERLAAAYLMESPVPLDLFSGPLAGLPPCHTPEDVRCVIAWASARQDERGRIEAITQRARAWDADGALAPVTGRELLCVNPVLWTTAEDFAPARLHRGGAAAEGLALTDSPSPMAGQTGAQCQAGVLMIDQPRTRALRRPSRVGEDRRTPPFNLFYMDIRTDAARRLDTLARVLEEERRWAPPLEDMEEVEVAPIVPMRNGG</sequence>
<keyword evidence="2" id="KW-1185">Reference proteome</keyword>
<protein>
    <submittedName>
        <fullName evidence="1">DUF3089 domain-containing protein</fullName>
    </submittedName>
</protein>
<dbReference type="SUPFAM" id="SSF53474">
    <property type="entry name" value="alpha/beta-Hydrolases"/>
    <property type="match status" value="1"/>
</dbReference>
<evidence type="ECO:0000313" key="2">
    <source>
        <dbReference type="Proteomes" id="UP000325122"/>
    </source>
</evidence>
<dbReference type="RefSeq" id="WP_150021886.1">
    <property type="nucleotide sequence ID" value="NZ_VWOJ01000001.1"/>
</dbReference>
<dbReference type="InterPro" id="IPR029058">
    <property type="entry name" value="AB_hydrolase_fold"/>
</dbReference>
<reference evidence="1 2" key="1">
    <citation type="submission" date="2019-09" db="EMBL/GenBank/DDBJ databases">
        <authorList>
            <person name="Kevbrin V."/>
            <person name="Grouzdev D.S."/>
        </authorList>
    </citation>
    <scope>NUCLEOTIDE SEQUENCE [LARGE SCALE GENOMIC DNA]</scope>
    <source>
        <strain evidence="1 2">G-192</strain>
    </source>
</reference>
<accession>A0A5M6ZLQ3</accession>
<organism evidence="1 2">
    <name type="scientific">Alkalicaulis satelles</name>
    <dbReference type="NCBI Taxonomy" id="2609175"/>
    <lineage>
        <taxon>Bacteria</taxon>
        <taxon>Pseudomonadati</taxon>
        <taxon>Pseudomonadota</taxon>
        <taxon>Alphaproteobacteria</taxon>
        <taxon>Maricaulales</taxon>
        <taxon>Maricaulaceae</taxon>
        <taxon>Alkalicaulis</taxon>
    </lineage>
</organism>
<dbReference type="InterPro" id="IPR021440">
    <property type="entry name" value="DUF3089"/>
</dbReference>
<dbReference type="EMBL" id="VWOJ01000001">
    <property type="protein sequence ID" value="KAA5804855.1"/>
    <property type="molecule type" value="Genomic_DNA"/>
</dbReference>
<proteinExistence type="predicted"/>
<comment type="caution">
    <text evidence="1">The sequence shown here is derived from an EMBL/GenBank/DDBJ whole genome shotgun (WGS) entry which is preliminary data.</text>
</comment>
<dbReference type="AlphaFoldDB" id="A0A5M6ZLQ3"/>
<gene>
    <name evidence="1" type="ORF">F1654_02325</name>
</gene>
<dbReference type="Gene3D" id="3.40.50.1820">
    <property type="entry name" value="alpha/beta hydrolase"/>
    <property type="match status" value="1"/>
</dbReference>
<dbReference type="Proteomes" id="UP000325122">
    <property type="component" value="Unassembled WGS sequence"/>
</dbReference>
<dbReference type="Pfam" id="PF11288">
    <property type="entry name" value="DUF3089"/>
    <property type="match status" value="1"/>
</dbReference>
<name>A0A5M6ZLQ3_9PROT</name>